<comment type="similarity">
    <text evidence="1 9 10">Belongs to the NAD-dependent glycerol-3-phosphate dehydrogenase family.</text>
</comment>
<feature type="binding site" evidence="9">
    <location>
        <position position="187"/>
    </location>
    <ligand>
        <name>sn-glycerol 3-phosphate</name>
        <dbReference type="ChEBI" id="CHEBI:57597"/>
    </ligand>
</feature>
<feature type="domain" description="Glycerol-3-phosphate dehydrogenase NAD-dependent C-terminal" evidence="13">
    <location>
        <begin position="229"/>
        <end position="368"/>
    </location>
</feature>
<evidence type="ECO:0000256" key="8">
    <source>
        <dbReference type="ARBA" id="ARBA00023264"/>
    </source>
</evidence>
<gene>
    <name evidence="9 14" type="primary">gpsA</name>
    <name evidence="14" type="ORF">AM1BK_17170</name>
</gene>
<evidence type="ECO:0000256" key="3">
    <source>
        <dbReference type="ARBA" id="ARBA00022857"/>
    </source>
</evidence>
<dbReference type="InterPro" id="IPR006109">
    <property type="entry name" value="G3P_DH_NAD-dep_C"/>
</dbReference>
<feature type="binding site" evidence="9">
    <location>
        <position position="330"/>
    </location>
    <ligand>
        <name>NADPH</name>
        <dbReference type="ChEBI" id="CHEBI:57783"/>
    </ligand>
</feature>
<dbReference type="InterPro" id="IPR011128">
    <property type="entry name" value="G3P_DH_NAD-dep_N"/>
</dbReference>
<keyword evidence="3 9" id="KW-0521">NADP</keyword>
<dbReference type="PRINTS" id="PR00077">
    <property type="entry name" value="GPDHDRGNASE"/>
</dbReference>
<name>A0ABQ3MZS5_9BACI</name>
<dbReference type="SUPFAM" id="SSF51735">
    <property type="entry name" value="NAD(P)-binding Rossmann-fold domains"/>
    <property type="match status" value="1"/>
</dbReference>
<reference evidence="14 15" key="1">
    <citation type="journal article" date="2022" name="Int. J. Syst. Evol. Microbiol.">
        <title>Neobacillus kokaensis sp. nov., isolated from soil.</title>
        <authorList>
            <person name="Yuki K."/>
            <person name="Matsubara H."/>
            <person name="Yamaguchi S."/>
        </authorList>
    </citation>
    <scope>NUCLEOTIDE SEQUENCE [LARGE SCALE GENOMIC DNA]</scope>
    <source>
        <strain evidence="14 15">LOB 377</strain>
    </source>
</reference>
<dbReference type="NCBIfam" id="NF000941">
    <property type="entry name" value="PRK00094.1-3"/>
    <property type="match status" value="1"/>
</dbReference>
<dbReference type="NCBIfam" id="NF000942">
    <property type="entry name" value="PRK00094.1-4"/>
    <property type="match status" value="1"/>
</dbReference>
<evidence type="ECO:0000256" key="4">
    <source>
        <dbReference type="ARBA" id="ARBA00023002"/>
    </source>
</evidence>
<evidence type="ECO:0000256" key="11">
    <source>
        <dbReference type="RuleBase" id="RU000439"/>
    </source>
</evidence>
<dbReference type="PROSITE" id="PS00957">
    <property type="entry name" value="NAD_G3PDH"/>
    <property type="match status" value="1"/>
</dbReference>
<feature type="binding site" evidence="9">
    <location>
        <position position="305"/>
    </location>
    <ligand>
        <name>sn-glycerol 3-phosphate</name>
        <dbReference type="ChEBI" id="CHEBI:57597"/>
    </ligand>
</feature>
<feature type="domain" description="Glycerol-3-phosphate dehydrogenase NAD-dependent N-terminal" evidence="12">
    <location>
        <begin position="52"/>
        <end position="209"/>
    </location>
</feature>
<comment type="catalytic activity">
    <reaction evidence="9 11">
        <text>sn-glycerol 3-phosphate + NADP(+) = dihydroxyacetone phosphate + NADPH + H(+)</text>
        <dbReference type="Rhea" id="RHEA:11096"/>
        <dbReference type="ChEBI" id="CHEBI:15378"/>
        <dbReference type="ChEBI" id="CHEBI:57597"/>
        <dbReference type="ChEBI" id="CHEBI:57642"/>
        <dbReference type="ChEBI" id="CHEBI:57783"/>
        <dbReference type="ChEBI" id="CHEBI:58349"/>
        <dbReference type="EC" id="1.1.1.94"/>
    </reaction>
</comment>
<evidence type="ECO:0000256" key="7">
    <source>
        <dbReference type="ARBA" id="ARBA00023209"/>
    </source>
</evidence>
<feature type="binding site" evidence="9">
    <location>
        <position position="304"/>
    </location>
    <ligand>
        <name>sn-glycerol 3-phosphate</name>
        <dbReference type="ChEBI" id="CHEBI:57597"/>
    </ligand>
</feature>
<keyword evidence="8 9" id="KW-1208">Phospholipid metabolism</keyword>
<keyword evidence="5 9" id="KW-0520">NAD</keyword>
<dbReference type="EMBL" id="BNDS01000006">
    <property type="protein sequence ID" value="GHH98174.1"/>
    <property type="molecule type" value="Genomic_DNA"/>
</dbReference>
<feature type="binding site" evidence="9">
    <location>
        <position position="154"/>
    </location>
    <ligand>
        <name>sn-glycerol 3-phosphate</name>
        <dbReference type="ChEBI" id="CHEBI:57597"/>
    </ligand>
</feature>
<dbReference type="Gene3D" id="3.40.50.720">
    <property type="entry name" value="NAD(P)-binding Rossmann-like Domain"/>
    <property type="match status" value="1"/>
</dbReference>
<feature type="active site" description="Proton acceptor" evidence="9">
    <location>
        <position position="240"/>
    </location>
</feature>
<keyword evidence="9" id="KW-0963">Cytoplasm</keyword>
<dbReference type="InterPro" id="IPR006168">
    <property type="entry name" value="G3P_DH_NAD-dep"/>
</dbReference>
<feature type="binding site" evidence="9">
    <location>
        <position position="328"/>
    </location>
    <ligand>
        <name>NADPH</name>
        <dbReference type="ChEBI" id="CHEBI:57783"/>
    </ligand>
</feature>
<accession>A0ABQ3MZS5</accession>
<feature type="binding site" evidence="9">
    <location>
        <position position="154"/>
    </location>
    <ligand>
        <name>NADPH</name>
        <dbReference type="ChEBI" id="CHEBI:57783"/>
    </ligand>
</feature>
<evidence type="ECO:0000259" key="13">
    <source>
        <dbReference type="Pfam" id="PF07479"/>
    </source>
</evidence>
<dbReference type="EC" id="1.1.1.94" evidence="9"/>
<evidence type="ECO:0000256" key="9">
    <source>
        <dbReference type="HAMAP-Rule" id="MF_00394"/>
    </source>
</evidence>
<feature type="binding site" evidence="9">
    <location>
        <position position="59"/>
    </location>
    <ligand>
        <name>NADPH</name>
        <dbReference type="ChEBI" id="CHEBI:57783"/>
    </ligand>
</feature>
<evidence type="ECO:0000256" key="1">
    <source>
        <dbReference type="ARBA" id="ARBA00011009"/>
    </source>
</evidence>
<feature type="binding site" evidence="9">
    <location>
        <position position="293"/>
    </location>
    <ligand>
        <name>sn-glycerol 3-phosphate</name>
        <dbReference type="ChEBI" id="CHEBI:57597"/>
    </ligand>
</feature>
<keyword evidence="2 9" id="KW-0444">Lipid biosynthesis</keyword>
<comment type="pathway">
    <text evidence="9">Membrane lipid metabolism; glycerophospholipid metabolism.</text>
</comment>
<comment type="caution">
    <text evidence="9">Lacks conserved residue(s) required for the propagation of feature annotation.</text>
</comment>
<evidence type="ECO:0000256" key="10">
    <source>
        <dbReference type="RuleBase" id="RU000437"/>
    </source>
</evidence>
<evidence type="ECO:0000256" key="5">
    <source>
        <dbReference type="ARBA" id="ARBA00023027"/>
    </source>
</evidence>
<feature type="binding site" evidence="9">
    <location>
        <position position="80"/>
    </location>
    <ligand>
        <name>NADPH</name>
        <dbReference type="ChEBI" id="CHEBI:57783"/>
    </ligand>
</feature>
<keyword evidence="15" id="KW-1185">Reference proteome</keyword>
<dbReference type="HAMAP" id="MF_00394">
    <property type="entry name" value="NAD_Glyc3P_dehydrog"/>
    <property type="match status" value="1"/>
</dbReference>
<feature type="binding site" evidence="9">
    <location>
        <position position="97"/>
    </location>
    <ligand>
        <name>NADPH</name>
        <dbReference type="ChEBI" id="CHEBI:57783"/>
    </ligand>
</feature>
<dbReference type="NCBIfam" id="NF000940">
    <property type="entry name" value="PRK00094.1-2"/>
    <property type="match status" value="1"/>
</dbReference>
<feature type="binding site" evidence="9">
    <location>
        <position position="240"/>
    </location>
    <ligand>
        <name>sn-glycerol 3-phosphate</name>
        <dbReference type="ChEBI" id="CHEBI:57597"/>
    </ligand>
</feature>
<dbReference type="Proteomes" id="UP000637074">
    <property type="component" value="Unassembled WGS sequence"/>
</dbReference>
<comment type="catalytic activity">
    <reaction evidence="9">
        <text>sn-glycerol 3-phosphate + NAD(+) = dihydroxyacetone phosphate + NADH + H(+)</text>
        <dbReference type="Rhea" id="RHEA:11092"/>
        <dbReference type="ChEBI" id="CHEBI:15378"/>
        <dbReference type="ChEBI" id="CHEBI:57540"/>
        <dbReference type="ChEBI" id="CHEBI:57597"/>
        <dbReference type="ChEBI" id="CHEBI:57642"/>
        <dbReference type="ChEBI" id="CHEBI:57945"/>
        <dbReference type="EC" id="1.1.1.94"/>
    </reaction>
</comment>
<keyword evidence="6 9" id="KW-0443">Lipid metabolism</keyword>
<evidence type="ECO:0000313" key="15">
    <source>
        <dbReference type="Proteomes" id="UP000637074"/>
    </source>
</evidence>
<comment type="caution">
    <text evidence="14">The sequence shown here is derived from an EMBL/GenBank/DDBJ whole genome shotgun (WGS) entry which is preliminary data.</text>
</comment>
<evidence type="ECO:0000259" key="12">
    <source>
        <dbReference type="Pfam" id="PF01210"/>
    </source>
</evidence>
<dbReference type="InterPro" id="IPR008927">
    <property type="entry name" value="6-PGluconate_DH-like_C_sf"/>
</dbReference>
<keyword evidence="4 9" id="KW-0560">Oxidoreductase</keyword>
<comment type="function">
    <text evidence="9">Catalyzes the reduction of the glycolytic intermediate dihydroxyacetone phosphate (DHAP) to sn-glycerol 3-phosphate (G3P), the key precursor for phospholipid synthesis.</text>
</comment>
<feature type="binding site" evidence="9">
    <location>
        <position position="189"/>
    </location>
    <ligand>
        <name>NADPH</name>
        <dbReference type="ChEBI" id="CHEBI:57783"/>
    </ligand>
</feature>
<feature type="binding site" evidence="9">
    <location>
        <position position="60"/>
    </location>
    <ligand>
        <name>NADPH</name>
        <dbReference type="ChEBI" id="CHEBI:57783"/>
    </ligand>
</feature>
<protein>
    <recommendedName>
        <fullName evidence="9">Glycerol-3-phosphate dehydrogenase [NAD(P)+]</fullName>
        <ecNumber evidence="9">1.1.1.94</ecNumber>
    </recommendedName>
    <alternativeName>
        <fullName evidence="9">NAD(P)(+)-dependent glycerol-3-phosphate dehydrogenase</fullName>
    </alternativeName>
    <alternativeName>
        <fullName evidence="9">NAD(P)H-dependent dihydroxyacetone-phosphate reductase</fullName>
    </alternativeName>
</protein>
<feature type="binding site" evidence="9">
    <location>
        <position position="303"/>
    </location>
    <ligand>
        <name>sn-glycerol 3-phosphate</name>
        <dbReference type="ChEBI" id="CHEBI:57597"/>
    </ligand>
</feature>
<dbReference type="PANTHER" id="PTHR11728:SF1">
    <property type="entry name" value="GLYCEROL-3-PHOSPHATE DEHYDROGENASE [NAD(+)] 2, CHLOROPLASTIC"/>
    <property type="match status" value="1"/>
</dbReference>
<dbReference type="SUPFAM" id="SSF48179">
    <property type="entry name" value="6-phosphogluconate dehydrogenase C-terminal domain-like"/>
    <property type="match status" value="1"/>
</dbReference>
<proteinExistence type="inferred from homology"/>
<evidence type="ECO:0000256" key="6">
    <source>
        <dbReference type="ARBA" id="ARBA00023098"/>
    </source>
</evidence>
<sequence length="393" mass="42777">MSRNYYISHMNDSLKIELEMLLALKELLLKFLLGKENKFEAGVIMRKNQEPIAVIGAGSWGSALALVLADNNHEVRLWSHNEEQVKEINEFHTNKKYLPEIKLPGLITGYGSLPAALDGITNIILAVPTKAIREVIGKMREVLSGPITITHVSKGIEPDTLLRISEMIKEEMPADLLRDIVVLSGPSHAEEVSLRHPTTVTVSSENMAAAEKIQDLFINHNFRVYTNSDVIGVEIGGALKNIIALAAGITDGLGYGDNAKAALITRGLAEIARLGTKMGANPLTFAGLAGIGDLIVTCTSVHSRNWRAGNMLGKGKSLDEVLDSMGMVVEGVRTTKAAFQLAKKYEVKMPIATALYDVLFNGKDAKAAADVLMSRGKTHEMEDLVNILEERNE</sequence>
<keyword evidence="7 9" id="KW-0594">Phospholipid biosynthesis</keyword>
<feature type="binding site" evidence="9">
    <location>
        <position position="304"/>
    </location>
    <ligand>
        <name>NADPH</name>
        <dbReference type="ChEBI" id="CHEBI:57783"/>
    </ligand>
</feature>
<dbReference type="PIRSF" id="PIRSF000114">
    <property type="entry name" value="Glycerol-3-P_dh"/>
    <property type="match status" value="1"/>
</dbReference>
<dbReference type="Gene3D" id="1.10.1040.10">
    <property type="entry name" value="N-(1-d-carboxylethyl)-l-norvaline Dehydrogenase, domain 2"/>
    <property type="match status" value="1"/>
</dbReference>
<comment type="subcellular location">
    <subcellularLocation>
        <location evidence="9">Cytoplasm</location>
    </subcellularLocation>
</comment>
<dbReference type="PANTHER" id="PTHR11728">
    <property type="entry name" value="GLYCEROL-3-PHOSPHATE DEHYDROGENASE"/>
    <property type="match status" value="1"/>
</dbReference>
<evidence type="ECO:0000256" key="2">
    <source>
        <dbReference type="ARBA" id="ARBA00022516"/>
    </source>
</evidence>
<organism evidence="14 15">
    <name type="scientific">Neobacillus kokaensis</name>
    <dbReference type="NCBI Taxonomy" id="2759023"/>
    <lineage>
        <taxon>Bacteria</taxon>
        <taxon>Bacillati</taxon>
        <taxon>Bacillota</taxon>
        <taxon>Bacilli</taxon>
        <taxon>Bacillales</taxon>
        <taxon>Bacillaceae</taxon>
        <taxon>Neobacillus</taxon>
    </lineage>
</organism>
<dbReference type="Pfam" id="PF01210">
    <property type="entry name" value="NAD_Gly3P_dh_N"/>
    <property type="match status" value="1"/>
</dbReference>
<keyword evidence="9" id="KW-0547">Nucleotide-binding</keyword>
<feature type="binding site" evidence="9">
    <location>
        <position position="185"/>
    </location>
    <ligand>
        <name>sn-glycerol 3-phosphate</name>
        <dbReference type="ChEBI" id="CHEBI:57597"/>
    </ligand>
</feature>
<dbReference type="InterPro" id="IPR036291">
    <property type="entry name" value="NAD(P)-bd_dom_sf"/>
</dbReference>
<dbReference type="InterPro" id="IPR013328">
    <property type="entry name" value="6PGD_dom2"/>
</dbReference>
<evidence type="ECO:0000313" key="14">
    <source>
        <dbReference type="EMBL" id="GHH98174.1"/>
    </source>
</evidence>
<dbReference type="Pfam" id="PF07479">
    <property type="entry name" value="NAD_Gly3P_dh_C"/>
    <property type="match status" value="1"/>
</dbReference>